<evidence type="ECO:0000313" key="1">
    <source>
        <dbReference type="EMBL" id="GIJ62310.1"/>
    </source>
</evidence>
<keyword evidence="2" id="KW-1185">Reference proteome</keyword>
<dbReference type="RefSeq" id="WP_204007874.1">
    <property type="nucleotide sequence ID" value="NZ_BOPG01000077.1"/>
</dbReference>
<evidence type="ECO:0008006" key="3">
    <source>
        <dbReference type="Google" id="ProtNLM"/>
    </source>
</evidence>
<dbReference type="Gene3D" id="2.180.10.10">
    <property type="entry name" value="RHS repeat-associated core"/>
    <property type="match status" value="1"/>
</dbReference>
<proteinExistence type="predicted"/>
<protein>
    <recommendedName>
        <fullName evidence="3">RHS repeat-associated core domain-containing protein</fullName>
    </recommendedName>
</protein>
<dbReference type="EMBL" id="BOPG01000077">
    <property type="protein sequence ID" value="GIJ62310.1"/>
    <property type="molecule type" value="Genomic_DNA"/>
</dbReference>
<organism evidence="1 2">
    <name type="scientific">Virgisporangium aurantiacum</name>
    <dbReference type="NCBI Taxonomy" id="175570"/>
    <lineage>
        <taxon>Bacteria</taxon>
        <taxon>Bacillati</taxon>
        <taxon>Actinomycetota</taxon>
        <taxon>Actinomycetes</taxon>
        <taxon>Micromonosporales</taxon>
        <taxon>Micromonosporaceae</taxon>
        <taxon>Virgisporangium</taxon>
    </lineage>
</organism>
<comment type="caution">
    <text evidence="1">The sequence shown here is derived from an EMBL/GenBank/DDBJ whole genome shotgun (WGS) entry which is preliminary data.</text>
</comment>
<dbReference type="Proteomes" id="UP000612585">
    <property type="component" value="Unassembled WGS sequence"/>
</dbReference>
<sequence length="134" mass="14632">MPQLIEQYSYDNAPSQAVVGGPDPYWTSYTYNSIGNRTSDTVHTAGGNTVRTYAYPRSGATSVRPHATTGVTVTGLNPGSHSYGYDNEPLLPSTTPADVSIYRNGLTSVFRQLLIKVAGSLVDLSMRWADRWAW</sequence>
<evidence type="ECO:0000313" key="2">
    <source>
        <dbReference type="Proteomes" id="UP000612585"/>
    </source>
</evidence>
<gene>
    <name evidence="1" type="ORF">Vau01_098260</name>
</gene>
<dbReference type="AlphaFoldDB" id="A0A8J3ZI35"/>
<reference evidence="1" key="1">
    <citation type="submission" date="2021-01" db="EMBL/GenBank/DDBJ databases">
        <title>Whole genome shotgun sequence of Virgisporangium aurantiacum NBRC 16421.</title>
        <authorList>
            <person name="Komaki H."/>
            <person name="Tamura T."/>
        </authorList>
    </citation>
    <scope>NUCLEOTIDE SEQUENCE</scope>
    <source>
        <strain evidence="1">NBRC 16421</strain>
    </source>
</reference>
<accession>A0A8J3ZI35</accession>
<name>A0A8J3ZI35_9ACTN</name>